<feature type="transmembrane region" description="Helical" evidence="2">
    <location>
        <begin position="67"/>
        <end position="91"/>
    </location>
</feature>
<protein>
    <submittedName>
        <fullName evidence="3">Uncharacterized protein</fullName>
    </submittedName>
</protein>
<evidence type="ECO:0000256" key="1">
    <source>
        <dbReference type="SAM" id="MobiDB-lite"/>
    </source>
</evidence>
<evidence type="ECO:0000313" key="4">
    <source>
        <dbReference type="Proteomes" id="UP000718821"/>
    </source>
</evidence>
<evidence type="ECO:0000313" key="3">
    <source>
        <dbReference type="EMBL" id="MBM6699684.1"/>
    </source>
</evidence>
<reference evidence="3" key="1">
    <citation type="submission" date="2020-08" db="EMBL/GenBank/DDBJ databases">
        <authorList>
            <person name="Cejkova D."/>
            <person name="Kubasova T."/>
            <person name="Jahodarova E."/>
            <person name="Rychlik I."/>
        </authorList>
    </citation>
    <scope>NUCLEOTIDE SEQUENCE</scope>
    <source>
        <strain evidence="3">An836</strain>
    </source>
</reference>
<keyword evidence="2" id="KW-1133">Transmembrane helix</keyword>
<sequence>MRDDAPAVPQQADGQPSASPDDPYGIPDIRPRGLAVPAVSVHRGVARRRMSDEHIARIKARHRRERLGVGIAIGVAAALVVGVALCIAWWMSFLL</sequence>
<keyword evidence="4" id="KW-1185">Reference proteome</keyword>
<keyword evidence="2" id="KW-0812">Transmembrane</keyword>
<dbReference type="Proteomes" id="UP000718821">
    <property type="component" value="Unassembled WGS sequence"/>
</dbReference>
<keyword evidence="2" id="KW-0472">Membrane</keyword>
<evidence type="ECO:0000256" key="2">
    <source>
        <dbReference type="SAM" id="Phobius"/>
    </source>
</evidence>
<organism evidence="3 4">
    <name type="scientific">Bifidobacterium pullorum subsp. saeculare</name>
    <dbReference type="NCBI Taxonomy" id="78257"/>
    <lineage>
        <taxon>Bacteria</taxon>
        <taxon>Bacillati</taxon>
        <taxon>Actinomycetota</taxon>
        <taxon>Actinomycetes</taxon>
        <taxon>Bifidobacteriales</taxon>
        <taxon>Bifidobacteriaceae</taxon>
        <taxon>Bifidobacterium</taxon>
    </lineage>
</organism>
<accession>A0A938WWS4</accession>
<reference evidence="3" key="2">
    <citation type="journal article" date="2021" name="Sci. Rep.">
        <title>The distribution of antibiotic resistance genes in chicken gut microbiota commensals.</title>
        <authorList>
            <person name="Juricova H."/>
            <person name="Matiasovicova J."/>
            <person name="Kubasova T."/>
            <person name="Cejkova D."/>
            <person name="Rychlik I."/>
        </authorList>
    </citation>
    <scope>NUCLEOTIDE SEQUENCE</scope>
    <source>
        <strain evidence="3">An836</strain>
    </source>
</reference>
<dbReference type="RefSeq" id="WP_204468631.1">
    <property type="nucleotide sequence ID" value="NZ_JACLYU010000007.1"/>
</dbReference>
<dbReference type="AlphaFoldDB" id="A0A938WWS4"/>
<proteinExistence type="predicted"/>
<feature type="region of interest" description="Disordered" evidence="1">
    <location>
        <begin position="1"/>
        <end position="31"/>
    </location>
</feature>
<dbReference type="EMBL" id="JACLYU010000007">
    <property type="protein sequence ID" value="MBM6699684.1"/>
    <property type="molecule type" value="Genomic_DNA"/>
</dbReference>
<comment type="caution">
    <text evidence="3">The sequence shown here is derived from an EMBL/GenBank/DDBJ whole genome shotgun (WGS) entry which is preliminary data.</text>
</comment>
<name>A0A938WWS4_9BIFI</name>
<gene>
    <name evidence="3" type="ORF">H7U32_05015</name>
</gene>